<evidence type="ECO:0000313" key="5">
    <source>
        <dbReference type="EMBL" id="CAF0855820.1"/>
    </source>
</evidence>
<dbReference type="Proteomes" id="UP000682733">
    <property type="component" value="Unassembled WGS sequence"/>
</dbReference>
<dbReference type="PANTHER" id="PTHR45640:SF26">
    <property type="entry name" value="RE23625P"/>
    <property type="match status" value="1"/>
</dbReference>
<dbReference type="InterPro" id="IPR002068">
    <property type="entry name" value="A-crystallin/Hsp20_dom"/>
</dbReference>
<dbReference type="SUPFAM" id="SSF49764">
    <property type="entry name" value="HSP20-like chaperones"/>
    <property type="match status" value="1"/>
</dbReference>
<comment type="similarity">
    <text evidence="1 2">Belongs to the small heat shock protein (HSP20) family.</text>
</comment>
<dbReference type="EMBL" id="CAJOBC010001521">
    <property type="protein sequence ID" value="CAF3683214.1"/>
    <property type="molecule type" value="Genomic_DNA"/>
</dbReference>
<reference evidence="6" key="1">
    <citation type="submission" date="2021-02" db="EMBL/GenBank/DDBJ databases">
        <authorList>
            <person name="Nowell W R."/>
        </authorList>
    </citation>
    <scope>NUCLEOTIDE SEQUENCE</scope>
</reference>
<organism evidence="6 9">
    <name type="scientific">Didymodactylos carnosus</name>
    <dbReference type="NCBI Taxonomy" id="1234261"/>
    <lineage>
        <taxon>Eukaryota</taxon>
        <taxon>Metazoa</taxon>
        <taxon>Spiralia</taxon>
        <taxon>Gnathifera</taxon>
        <taxon>Rotifera</taxon>
        <taxon>Eurotatoria</taxon>
        <taxon>Bdelloidea</taxon>
        <taxon>Philodinida</taxon>
        <taxon>Philodinidae</taxon>
        <taxon>Didymodactylos</taxon>
    </lineage>
</organism>
<name>A0A813ZMR4_9BILA</name>
<dbReference type="Proteomes" id="UP000663829">
    <property type="component" value="Unassembled WGS sequence"/>
</dbReference>
<evidence type="ECO:0000259" key="4">
    <source>
        <dbReference type="PROSITE" id="PS01031"/>
    </source>
</evidence>
<evidence type="ECO:0000313" key="9">
    <source>
        <dbReference type="Proteomes" id="UP000663829"/>
    </source>
</evidence>
<dbReference type="EMBL" id="CAJOBA010002344">
    <property type="protein sequence ID" value="CAF3640876.1"/>
    <property type="molecule type" value="Genomic_DNA"/>
</dbReference>
<dbReference type="InterPro" id="IPR008978">
    <property type="entry name" value="HSP20-like_chaperone"/>
</dbReference>
<dbReference type="PROSITE" id="PS01031">
    <property type="entry name" value="SHSP"/>
    <property type="match status" value="1"/>
</dbReference>
<dbReference type="OrthoDB" id="1431247at2759"/>
<evidence type="ECO:0000256" key="1">
    <source>
        <dbReference type="PROSITE-ProRule" id="PRU00285"/>
    </source>
</evidence>
<dbReference type="GO" id="GO:0042026">
    <property type="term" value="P:protein refolding"/>
    <property type="evidence" value="ECO:0007669"/>
    <property type="project" value="TreeGrafter"/>
</dbReference>
<dbReference type="Proteomes" id="UP000677228">
    <property type="component" value="Unassembled WGS sequence"/>
</dbReference>
<evidence type="ECO:0000313" key="6">
    <source>
        <dbReference type="EMBL" id="CAF0900669.1"/>
    </source>
</evidence>
<dbReference type="GO" id="GO:0051082">
    <property type="term" value="F:unfolded protein binding"/>
    <property type="evidence" value="ECO:0007669"/>
    <property type="project" value="TreeGrafter"/>
</dbReference>
<dbReference type="EMBL" id="CAJNOQ010001521">
    <property type="protein sequence ID" value="CAF0900669.1"/>
    <property type="molecule type" value="Genomic_DNA"/>
</dbReference>
<dbReference type="Gene3D" id="2.60.40.790">
    <property type="match status" value="2"/>
</dbReference>
<dbReference type="GO" id="GO:0005634">
    <property type="term" value="C:nucleus"/>
    <property type="evidence" value="ECO:0007669"/>
    <property type="project" value="TreeGrafter"/>
</dbReference>
<dbReference type="AlphaFoldDB" id="A0A813ZMR4"/>
<dbReference type="GO" id="GO:0005737">
    <property type="term" value="C:cytoplasm"/>
    <property type="evidence" value="ECO:0007669"/>
    <property type="project" value="TreeGrafter"/>
</dbReference>
<dbReference type="PANTHER" id="PTHR45640">
    <property type="entry name" value="HEAT SHOCK PROTEIN HSP-12.2-RELATED"/>
    <property type="match status" value="1"/>
</dbReference>
<dbReference type="EMBL" id="CAJNOK010002344">
    <property type="protein sequence ID" value="CAF0855820.1"/>
    <property type="molecule type" value="Genomic_DNA"/>
</dbReference>
<keyword evidence="9" id="KW-1185">Reference proteome</keyword>
<proteinExistence type="inferred from homology"/>
<dbReference type="InterPro" id="IPR001436">
    <property type="entry name" value="Alpha-crystallin/sHSP_animal"/>
</dbReference>
<dbReference type="Proteomes" id="UP000681722">
    <property type="component" value="Unassembled WGS sequence"/>
</dbReference>
<dbReference type="Pfam" id="PF00011">
    <property type="entry name" value="HSP20"/>
    <property type="match status" value="1"/>
</dbReference>
<evidence type="ECO:0000313" key="7">
    <source>
        <dbReference type="EMBL" id="CAF3640876.1"/>
    </source>
</evidence>
<evidence type="ECO:0000256" key="3">
    <source>
        <dbReference type="SAM" id="MobiDB-lite"/>
    </source>
</evidence>
<evidence type="ECO:0000313" key="8">
    <source>
        <dbReference type="EMBL" id="CAF3683214.1"/>
    </source>
</evidence>
<accession>A0A813ZMR4</accession>
<dbReference type="CDD" id="cd06464">
    <property type="entry name" value="ACD_sHsps-like"/>
    <property type="match status" value="1"/>
</dbReference>
<feature type="compositionally biased region" description="Polar residues" evidence="3">
    <location>
        <begin position="150"/>
        <end position="174"/>
    </location>
</feature>
<feature type="region of interest" description="Disordered" evidence="3">
    <location>
        <begin position="145"/>
        <end position="174"/>
    </location>
</feature>
<protein>
    <recommendedName>
        <fullName evidence="4">SHSP domain-containing protein</fullName>
    </recommendedName>
</protein>
<feature type="domain" description="SHSP" evidence="4">
    <location>
        <begin position="187"/>
        <end position="295"/>
    </location>
</feature>
<gene>
    <name evidence="6" type="ORF">GPM918_LOCUS8618</name>
    <name evidence="5" type="ORF">OVA965_LOCUS7380</name>
    <name evidence="8" type="ORF">SRO942_LOCUS8618</name>
    <name evidence="7" type="ORF">TMI583_LOCUS7375</name>
</gene>
<comment type="caution">
    <text evidence="6">The sequence shown here is derived from an EMBL/GenBank/DDBJ whole genome shotgun (WGS) entry which is preliminary data.</text>
</comment>
<sequence length="295" mass="33860">MSSYFIPSSSSFDHKISDQNNKYIIKLKTDEFNANEFILTKRQAIAHLIIDAKHHEEDQLGGYIRRELHKIFVIPKHVDINNYQYSYNKNMQELTIELSHFKQQDSFMSPSYLSSIPRGSGDQYSMGGFLSSTYRTNNDLNLTLNSNTSGIGTNDTSTTSKNLTTSQYEPTPLLSSTSTKPFDFDLFHRSAFRPQIVSTSTDTDEKKIIMNLDLSDYSAEDIKVSVKDLDLIVKAERKMETDTRKSSASFYQSTHLPPQTDIENLISNYIDGQLIIEAPYLQQDQEKRRLDKTTW</sequence>
<dbReference type="GO" id="GO:0009408">
    <property type="term" value="P:response to heat"/>
    <property type="evidence" value="ECO:0007669"/>
    <property type="project" value="TreeGrafter"/>
</dbReference>
<evidence type="ECO:0000256" key="2">
    <source>
        <dbReference type="RuleBase" id="RU003616"/>
    </source>
</evidence>